<dbReference type="RefSeq" id="WP_315854602.1">
    <property type="nucleotide sequence ID" value="NZ_JACHXU010000012.1"/>
</dbReference>
<dbReference type="GO" id="GO:0043709">
    <property type="term" value="P:cell adhesion involved in single-species biofilm formation"/>
    <property type="evidence" value="ECO:0007669"/>
    <property type="project" value="TreeGrafter"/>
</dbReference>
<dbReference type="AlphaFoldDB" id="A0A7W5E0H8"/>
<feature type="region of interest" description="Disordered" evidence="3">
    <location>
        <begin position="354"/>
        <end position="375"/>
    </location>
</feature>
<dbReference type="InterPro" id="IPR043128">
    <property type="entry name" value="Rev_trsase/Diguanyl_cyclase"/>
</dbReference>
<protein>
    <recommendedName>
        <fullName evidence="1">diguanylate cyclase</fullName>
        <ecNumber evidence="1">2.7.7.65</ecNumber>
    </recommendedName>
</protein>
<accession>A0A7W5E0H8</accession>
<dbReference type="EC" id="2.7.7.65" evidence="1"/>
<dbReference type="CDD" id="cd01949">
    <property type="entry name" value="GGDEF"/>
    <property type="match status" value="1"/>
</dbReference>
<dbReference type="PROSITE" id="PS50887">
    <property type="entry name" value="GGDEF"/>
    <property type="match status" value="1"/>
</dbReference>
<evidence type="ECO:0000256" key="2">
    <source>
        <dbReference type="SAM" id="Coils"/>
    </source>
</evidence>
<evidence type="ECO:0000256" key="3">
    <source>
        <dbReference type="SAM" id="MobiDB-lite"/>
    </source>
</evidence>
<dbReference type="PANTHER" id="PTHR45138:SF24">
    <property type="entry name" value="DIGUANYLATE CYCLASE DGCC-RELATED"/>
    <property type="match status" value="1"/>
</dbReference>
<dbReference type="PANTHER" id="PTHR45138">
    <property type="entry name" value="REGULATORY COMPONENTS OF SENSORY TRANSDUCTION SYSTEM"/>
    <property type="match status" value="1"/>
</dbReference>
<feature type="domain" description="GGDEF" evidence="4">
    <location>
        <begin position="195"/>
        <end position="327"/>
    </location>
</feature>
<dbReference type="GO" id="GO:0052621">
    <property type="term" value="F:diguanylate cyclase activity"/>
    <property type="evidence" value="ECO:0007669"/>
    <property type="project" value="UniProtKB-EC"/>
</dbReference>
<evidence type="ECO:0000256" key="1">
    <source>
        <dbReference type="ARBA" id="ARBA00012528"/>
    </source>
</evidence>
<dbReference type="Gene3D" id="3.30.70.270">
    <property type="match status" value="1"/>
</dbReference>
<organism evidence="5 6">
    <name type="scientific">Aporhodopirellula rubra</name>
    <dbReference type="NCBI Taxonomy" id="980271"/>
    <lineage>
        <taxon>Bacteria</taxon>
        <taxon>Pseudomonadati</taxon>
        <taxon>Planctomycetota</taxon>
        <taxon>Planctomycetia</taxon>
        <taxon>Pirellulales</taxon>
        <taxon>Pirellulaceae</taxon>
        <taxon>Aporhodopirellula</taxon>
    </lineage>
</organism>
<dbReference type="InterPro" id="IPR029787">
    <property type="entry name" value="Nucleotide_cyclase"/>
</dbReference>
<evidence type="ECO:0000313" key="5">
    <source>
        <dbReference type="EMBL" id="MBB3207870.1"/>
    </source>
</evidence>
<feature type="region of interest" description="Disordered" evidence="3">
    <location>
        <begin position="28"/>
        <end position="69"/>
    </location>
</feature>
<feature type="compositionally biased region" description="Low complexity" evidence="3">
    <location>
        <begin position="363"/>
        <end position="375"/>
    </location>
</feature>
<name>A0A7W5E0H8_9BACT</name>
<dbReference type="SUPFAM" id="SSF55073">
    <property type="entry name" value="Nucleotide cyclase"/>
    <property type="match status" value="1"/>
</dbReference>
<dbReference type="GO" id="GO:0005886">
    <property type="term" value="C:plasma membrane"/>
    <property type="evidence" value="ECO:0007669"/>
    <property type="project" value="TreeGrafter"/>
</dbReference>
<dbReference type="Pfam" id="PF00990">
    <property type="entry name" value="GGDEF"/>
    <property type="match status" value="1"/>
</dbReference>
<comment type="caution">
    <text evidence="5">The sequence shown here is derived from an EMBL/GenBank/DDBJ whole genome shotgun (WGS) entry which is preliminary data.</text>
</comment>
<evidence type="ECO:0000313" key="6">
    <source>
        <dbReference type="Proteomes" id="UP000536179"/>
    </source>
</evidence>
<dbReference type="NCBIfam" id="TIGR00254">
    <property type="entry name" value="GGDEF"/>
    <property type="match status" value="1"/>
</dbReference>
<dbReference type="GO" id="GO:1902201">
    <property type="term" value="P:negative regulation of bacterial-type flagellum-dependent cell motility"/>
    <property type="evidence" value="ECO:0007669"/>
    <property type="project" value="TreeGrafter"/>
</dbReference>
<keyword evidence="6" id="KW-1185">Reference proteome</keyword>
<gene>
    <name evidence="5" type="ORF">FHS27_003697</name>
</gene>
<dbReference type="EMBL" id="JACHXU010000012">
    <property type="protein sequence ID" value="MBB3207870.1"/>
    <property type="molecule type" value="Genomic_DNA"/>
</dbReference>
<dbReference type="FunFam" id="3.30.70.270:FF:000001">
    <property type="entry name" value="Diguanylate cyclase domain protein"/>
    <property type="match status" value="1"/>
</dbReference>
<keyword evidence="2" id="KW-0175">Coiled coil</keyword>
<feature type="region of interest" description="Disordered" evidence="3">
    <location>
        <begin position="395"/>
        <end position="419"/>
    </location>
</feature>
<reference evidence="5 6" key="1">
    <citation type="submission" date="2020-08" db="EMBL/GenBank/DDBJ databases">
        <title>Genomic Encyclopedia of Type Strains, Phase III (KMG-III): the genomes of soil and plant-associated and newly described type strains.</title>
        <authorList>
            <person name="Whitman W."/>
        </authorList>
    </citation>
    <scope>NUCLEOTIDE SEQUENCE [LARGE SCALE GENOMIC DNA]</scope>
    <source>
        <strain evidence="5 6">CECT 8075</strain>
    </source>
</reference>
<dbReference type="InterPro" id="IPR000160">
    <property type="entry name" value="GGDEF_dom"/>
</dbReference>
<evidence type="ECO:0000259" key="4">
    <source>
        <dbReference type="PROSITE" id="PS50887"/>
    </source>
</evidence>
<dbReference type="Proteomes" id="UP000536179">
    <property type="component" value="Unassembled WGS sequence"/>
</dbReference>
<proteinExistence type="predicted"/>
<dbReference type="InterPro" id="IPR050469">
    <property type="entry name" value="Diguanylate_Cyclase"/>
</dbReference>
<dbReference type="SMART" id="SM00267">
    <property type="entry name" value="GGDEF"/>
    <property type="match status" value="1"/>
</dbReference>
<feature type="coiled-coil region" evidence="2">
    <location>
        <begin position="132"/>
        <end position="170"/>
    </location>
</feature>
<feature type="compositionally biased region" description="Low complexity" evidence="3">
    <location>
        <begin position="395"/>
        <end position="408"/>
    </location>
</feature>
<sequence>MILDIIIAGSCGGAGICCGWVMHALHRAGGPSSSNSEQTRYEDGELSDGGSIDSRDGTSREASSASGKNVIKNADGEVLTPEKVATVADRIRSFASTVAANVDEHQTKVDAVNGVLSASDLSGAPTEIVVAVEQLLAANETMRSQLEESQKRLREQTKQLESAEQRAETDALTQLSNRGAFDKRLDEQYAKGCSGAGVLAILDIDFFKKFNDEHGHRIGDEVLRSVASMLEARLQPYGLVARFGGEEFCVMIDNVDYAEAIDLIERTRVAVSSREIRFEGKRLKVSMSVGIGVLQPNQSSDEWLQRVDDALYQSKEAGRNCAHYIDADRIVRVGAITEPNPMDLPAIADQASTNSSNAVSDNASTTGISASSTDASIADGSNAIKLKTSGLAAAPAGAGKRAGKTAGAVTDEPTPIRRSSAEEDPIVAAIASDALDVEASVAGAVDRTRSGEVEDVEAKQLSKLADTLREGGDTERPKGLTYLPDRETMIDGIVDVLASQTAPKRTNRLMAVTLSGQPGGSTMRSLLQLVRAAMRSQDRIGCLNHSTLLISMPECDESEALLRAEQICGAASSVGLTLASAEKNQSGERLSIGILGLEQNGDDSAAKTGQRSVLNSAMINHAIAQVQAVAMLGARVGGSGSDGKSPILSRPCLLNSVPAGVAQGS</sequence>